<dbReference type="EMBL" id="LRPN01000093">
    <property type="protein sequence ID" value="KWZ80347.1"/>
    <property type="molecule type" value="Genomic_DNA"/>
</dbReference>
<dbReference type="PATRIC" id="fig|1398.22.peg.2338"/>
<evidence type="ECO:0000313" key="1">
    <source>
        <dbReference type="EMBL" id="KWZ80347.1"/>
    </source>
</evidence>
<organism evidence="1 2">
    <name type="scientific">Heyndrickxia coagulans</name>
    <name type="common">Weizmannia coagulans</name>
    <dbReference type="NCBI Taxonomy" id="1398"/>
    <lineage>
        <taxon>Bacteria</taxon>
        <taxon>Bacillati</taxon>
        <taxon>Bacillota</taxon>
        <taxon>Bacilli</taxon>
        <taxon>Bacillales</taxon>
        <taxon>Bacillaceae</taxon>
        <taxon>Heyndrickxia</taxon>
    </lineage>
</organism>
<protein>
    <submittedName>
        <fullName evidence="1">Uncharacterized protein</fullName>
    </submittedName>
</protein>
<dbReference type="Proteomes" id="UP000070376">
    <property type="component" value="Unassembled WGS sequence"/>
</dbReference>
<gene>
    <name evidence="1" type="ORF">HMPREF3213_02333</name>
</gene>
<sequence>MSAGVYQLLLLTCQEGRCREQALPPFFMAMKIQRLFLTSGGGFEARPRRGK</sequence>
<proteinExistence type="predicted"/>
<reference evidence="2" key="1">
    <citation type="submission" date="2016-01" db="EMBL/GenBank/DDBJ databases">
        <authorList>
            <person name="Mitreva M."/>
            <person name="Pepin K.H."/>
            <person name="Mihindukulasuriya K.A."/>
            <person name="Fulton R."/>
            <person name="Fronick C."/>
            <person name="O'Laughlin M."/>
            <person name="Miner T."/>
            <person name="Herter B."/>
            <person name="Rosa B.A."/>
            <person name="Cordes M."/>
            <person name="Tomlinson C."/>
            <person name="Wollam A."/>
            <person name="Palsikar V.B."/>
            <person name="Mardis E.R."/>
            <person name="Wilson R.K."/>
        </authorList>
    </citation>
    <scope>NUCLEOTIDE SEQUENCE [LARGE SCALE GENOMIC DNA]</scope>
    <source>
        <strain evidence="2">GED7749B</strain>
    </source>
</reference>
<evidence type="ECO:0000313" key="2">
    <source>
        <dbReference type="Proteomes" id="UP000070376"/>
    </source>
</evidence>
<dbReference type="AlphaFoldDB" id="A0A133KLK1"/>
<name>A0A133KLK1_HEYCO</name>
<comment type="caution">
    <text evidence="1">The sequence shown here is derived from an EMBL/GenBank/DDBJ whole genome shotgun (WGS) entry which is preliminary data.</text>
</comment>
<accession>A0A133KLK1</accession>